<keyword evidence="2" id="KW-1185">Reference proteome</keyword>
<evidence type="ECO:0008006" key="3">
    <source>
        <dbReference type="Google" id="ProtNLM"/>
    </source>
</evidence>
<dbReference type="AlphaFoldDB" id="A0A1I4XYF5"/>
<sequence>MDDVDLAQAREEAHLAASLAARKSKLQSPDGLCIWCKDEAVVAETAFCSSECDEDYHKHQREKKQRIS</sequence>
<evidence type="ECO:0000313" key="2">
    <source>
        <dbReference type="Proteomes" id="UP000198968"/>
    </source>
</evidence>
<proteinExistence type="predicted"/>
<protein>
    <recommendedName>
        <fullName evidence="3">DUF2116 family Zn-ribbon domain-containing protein</fullName>
    </recommendedName>
</protein>
<dbReference type="OrthoDB" id="6455862at2"/>
<dbReference type="EMBL" id="FOVG01000001">
    <property type="protein sequence ID" value="SFN30842.1"/>
    <property type="molecule type" value="Genomic_DNA"/>
</dbReference>
<name>A0A1I4XYF5_9GAMM</name>
<dbReference type="Proteomes" id="UP000198968">
    <property type="component" value="Unassembled WGS sequence"/>
</dbReference>
<organism evidence="1 2">
    <name type="scientific">Candidatus Pantoea varia</name>
    <dbReference type="NCBI Taxonomy" id="1881036"/>
    <lineage>
        <taxon>Bacteria</taxon>
        <taxon>Pseudomonadati</taxon>
        <taxon>Pseudomonadota</taxon>
        <taxon>Gammaproteobacteria</taxon>
        <taxon>Enterobacterales</taxon>
        <taxon>Erwiniaceae</taxon>
        <taxon>Pantoea</taxon>
    </lineage>
</organism>
<reference evidence="2" key="1">
    <citation type="submission" date="2016-10" db="EMBL/GenBank/DDBJ databases">
        <authorList>
            <person name="Varghese N."/>
            <person name="Submissions S."/>
        </authorList>
    </citation>
    <scope>NUCLEOTIDE SEQUENCE [LARGE SCALE GENOMIC DNA]</scope>
    <source>
        <strain evidence="2">OV426</strain>
    </source>
</reference>
<evidence type="ECO:0000313" key="1">
    <source>
        <dbReference type="EMBL" id="SFN30842.1"/>
    </source>
</evidence>
<accession>A0A1I4XYF5</accession>
<dbReference type="RefSeq" id="WP_090960691.1">
    <property type="nucleotide sequence ID" value="NZ_FOVG01000001.1"/>
</dbReference>
<gene>
    <name evidence="1" type="ORF">SAMN05428971_0953</name>
</gene>